<dbReference type="EMBL" id="JAYWLC010000028">
    <property type="protein sequence ID" value="MER5173765.1"/>
    <property type="molecule type" value="Genomic_DNA"/>
</dbReference>
<dbReference type="InterPro" id="IPR006726">
    <property type="entry name" value="PHBA_efflux_AaeB/fusaric-R"/>
</dbReference>
<feature type="transmembrane region" description="Helical" evidence="1">
    <location>
        <begin position="305"/>
        <end position="326"/>
    </location>
</feature>
<feature type="transmembrane region" description="Helical" evidence="1">
    <location>
        <begin position="139"/>
        <end position="156"/>
    </location>
</feature>
<feature type="transmembrane region" description="Helical" evidence="1">
    <location>
        <begin position="108"/>
        <end position="127"/>
    </location>
</feature>
<gene>
    <name evidence="2" type="ORF">VSX56_18560</name>
</gene>
<keyword evidence="1" id="KW-0472">Membrane</keyword>
<proteinExistence type="predicted"/>
<keyword evidence="1" id="KW-0812">Transmembrane</keyword>
<organism evidence="2 3">
    <name type="scientific">Thioclava kandeliae</name>
    <dbReference type="NCBI Taxonomy" id="3070818"/>
    <lineage>
        <taxon>Bacteria</taxon>
        <taxon>Pseudomonadati</taxon>
        <taxon>Pseudomonadota</taxon>
        <taxon>Alphaproteobacteria</taxon>
        <taxon>Rhodobacterales</taxon>
        <taxon>Paracoccaceae</taxon>
        <taxon>Thioclava</taxon>
    </lineage>
</organism>
<evidence type="ECO:0000313" key="2">
    <source>
        <dbReference type="EMBL" id="MER5173765.1"/>
    </source>
</evidence>
<sequence length="338" mass="35600">MPQLTADSVLPKAFRLFIAALIALSLSELLGFHNTYWAAMPVFVIAQPVREDMLIRGLLRVAGTIAGAAIGILTLLYLHNPLSIGLAVGATVAIGTGIAYRIGTTYSYGFTLMAFSCGVIVMPSLGLGADGVTLALERLWSTLIGVASITLVSWYFTPSRNGPVPPRPVPHSTRQMLMRMAFVGGLCTLTTTATGLAPHFAVMSAGLATSVFCAVIGSMNDPRPIIRWLVPGVFMGVCAAILYRFIISQFGLDHTQIYILAIIFIAIGSLIRAHPKTAAPGLDINMCFLLAGEAGAVGHSFELTAYGACGLIAGNLLVAGVLHLIASLRDREGKSALS</sequence>
<evidence type="ECO:0000313" key="3">
    <source>
        <dbReference type="Proteomes" id="UP001438953"/>
    </source>
</evidence>
<feature type="transmembrane region" description="Helical" evidence="1">
    <location>
        <begin position="55"/>
        <end position="77"/>
    </location>
</feature>
<accession>A0ABV1SM05</accession>
<evidence type="ECO:0000256" key="1">
    <source>
        <dbReference type="SAM" id="Phobius"/>
    </source>
</evidence>
<dbReference type="Proteomes" id="UP001438953">
    <property type="component" value="Unassembled WGS sequence"/>
</dbReference>
<feature type="transmembrane region" description="Helical" evidence="1">
    <location>
        <begin position="225"/>
        <end position="245"/>
    </location>
</feature>
<dbReference type="Pfam" id="PF04632">
    <property type="entry name" value="FUSC"/>
    <property type="match status" value="1"/>
</dbReference>
<protein>
    <submittedName>
        <fullName evidence="2">FUSC family protein</fullName>
    </submittedName>
</protein>
<reference evidence="2 3" key="1">
    <citation type="submission" date="2024-06" db="EMBL/GenBank/DDBJ databases">
        <title>Thioclava kandeliae sp. nov. from a rhizosphere soil sample of Kandelia candel in a mangrove.</title>
        <authorList>
            <person name="Mu T."/>
        </authorList>
    </citation>
    <scope>NUCLEOTIDE SEQUENCE [LARGE SCALE GENOMIC DNA]</scope>
    <source>
        <strain evidence="2 3">CPCC 100088</strain>
    </source>
</reference>
<keyword evidence="1" id="KW-1133">Transmembrane helix</keyword>
<dbReference type="RefSeq" id="WP_339114079.1">
    <property type="nucleotide sequence ID" value="NZ_JAYWLC010000028.1"/>
</dbReference>
<feature type="transmembrane region" description="Helical" evidence="1">
    <location>
        <begin position="257"/>
        <end position="274"/>
    </location>
</feature>
<feature type="transmembrane region" description="Helical" evidence="1">
    <location>
        <begin position="84"/>
        <end position="102"/>
    </location>
</feature>
<feature type="transmembrane region" description="Helical" evidence="1">
    <location>
        <begin position="176"/>
        <end position="193"/>
    </location>
</feature>
<name>A0ABV1SM05_9RHOB</name>
<keyword evidence="3" id="KW-1185">Reference proteome</keyword>
<comment type="caution">
    <text evidence="2">The sequence shown here is derived from an EMBL/GenBank/DDBJ whole genome shotgun (WGS) entry which is preliminary data.</text>
</comment>